<feature type="compositionally biased region" description="Basic and acidic residues" evidence="1">
    <location>
        <begin position="1778"/>
        <end position="1798"/>
    </location>
</feature>
<dbReference type="PANTHER" id="PTHR21590">
    <property type="entry name" value="SEA DOMAIN-CONTAINING PROTEIN"/>
    <property type="match status" value="1"/>
</dbReference>
<evidence type="ECO:0000256" key="1">
    <source>
        <dbReference type="SAM" id="MobiDB-lite"/>
    </source>
</evidence>
<feature type="region of interest" description="Disordered" evidence="1">
    <location>
        <begin position="679"/>
        <end position="720"/>
    </location>
</feature>
<keyword evidence="2" id="KW-0472">Membrane</keyword>
<feature type="compositionally biased region" description="Low complexity" evidence="1">
    <location>
        <begin position="679"/>
        <end position="699"/>
    </location>
</feature>
<feature type="region of interest" description="Disordered" evidence="1">
    <location>
        <begin position="2315"/>
        <end position="2334"/>
    </location>
</feature>
<proteinExistence type="predicted"/>
<feature type="compositionally biased region" description="Polar residues" evidence="1">
    <location>
        <begin position="56"/>
        <end position="80"/>
    </location>
</feature>
<dbReference type="InParanoid" id="A0A803KBM8"/>
<evidence type="ECO:0000259" key="3">
    <source>
        <dbReference type="PROSITE" id="PS51379"/>
    </source>
</evidence>
<feature type="compositionally biased region" description="Low complexity" evidence="1">
    <location>
        <begin position="1180"/>
        <end position="1195"/>
    </location>
</feature>
<reference evidence="4" key="2">
    <citation type="submission" date="2021-03" db="UniProtKB">
        <authorList>
            <consortium name="Ensembl"/>
        </authorList>
    </citation>
    <scope>IDENTIFICATION</scope>
</reference>
<feature type="compositionally biased region" description="Polar residues" evidence="1">
    <location>
        <begin position="562"/>
        <end position="576"/>
    </location>
</feature>
<accession>A0A803KBM8</accession>
<evidence type="ECO:0000256" key="2">
    <source>
        <dbReference type="SAM" id="Phobius"/>
    </source>
</evidence>
<dbReference type="PROSITE" id="PS51379">
    <property type="entry name" value="4FE4S_FER_2"/>
    <property type="match status" value="1"/>
</dbReference>
<dbReference type="GeneTree" id="ENSGT00530000063472"/>
<protein>
    <recommendedName>
        <fullName evidence="3">4Fe-4S ferredoxin-type domain-containing protein</fullName>
    </recommendedName>
</protein>
<feature type="compositionally biased region" description="Low complexity" evidence="1">
    <location>
        <begin position="497"/>
        <end position="514"/>
    </location>
</feature>
<name>A0A803KBM8_XENTR</name>
<feature type="compositionally biased region" description="Polar residues" evidence="1">
    <location>
        <begin position="1802"/>
        <end position="1811"/>
    </location>
</feature>
<feature type="compositionally biased region" description="Low complexity" evidence="1">
    <location>
        <begin position="616"/>
        <end position="643"/>
    </location>
</feature>
<evidence type="ECO:0000313" key="4">
    <source>
        <dbReference type="Ensembl" id="ENSXETP00000117657"/>
    </source>
</evidence>
<feature type="compositionally biased region" description="Polar residues" evidence="1">
    <location>
        <begin position="2172"/>
        <end position="2186"/>
    </location>
</feature>
<feature type="region of interest" description="Disordered" evidence="1">
    <location>
        <begin position="54"/>
        <end position="80"/>
    </location>
</feature>
<organism evidence="4">
    <name type="scientific">Xenopus tropicalis</name>
    <name type="common">Western clawed frog</name>
    <name type="synonym">Silurana tropicalis</name>
    <dbReference type="NCBI Taxonomy" id="8364"/>
    <lineage>
        <taxon>Eukaryota</taxon>
        <taxon>Metazoa</taxon>
        <taxon>Chordata</taxon>
        <taxon>Craniata</taxon>
        <taxon>Vertebrata</taxon>
        <taxon>Euteleostomi</taxon>
        <taxon>Amphibia</taxon>
        <taxon>Batrachia</taxon>
        <taxon>Anura</taxon>
        <taxon>Pipoidea</taxon>
        <taxon>Pipidae</taxon>
        <taxon>Xenopodinae</taxon>
        <taxon>Xenopus</taxon>
        <taxon>Silurana</taxon>
    </lineage>
</organism>
<dbReference type="Pfam" id="PF12877">
    <property type="entry name" value="KIAA1549"/>
    <property type="match status" value="1"/>
</dbReference>
<keyword evidence="2" id="KW-0812">Transmembrane</keyword>
<feature type="region of interest" description="Disordered" evidence="1">
    <location>
        <begin position="465"/>
        <end position="576"/>
    </location>
</feature>
<feature type="region of interest" description="Disordered" evidence="1">
    <location>
        <begin position="613"/>
        <end position="643"/>
    </location>
</feature>
<feature type="compositionally biased region" description="Polar residues" evidence="1">
    <location>
        <begin position="1995"/>
        <end position="2004"/>
    </location>
</feature>
<feature type="compositionally biased region" description="Polar residues" evidence="1">
    <location>
        <begin position="533"/>
        <end position="554"/>
    </location>
</feature>
<feature type="region of interest" description="Disordered" evidence="1">
    <location>
        <begin position="2158"/>
        <end position="2209"/>
    </location>
</feature>
<dbReference type="InterPro" id="IPR017896">
    <property type="entry name" value="4Fe4S_Fe-S-bd"/>
</dbReference>
<feature type="compositionally biased region" description="Low complexity" evidence="1">
    <location>
        <begin position="1029"/>
        <end position="1038"/>
    </location>
</feature>
<dbReference type="InterPro" id="IPR024606">
    <property type="entry name" value="KIAA1549"/>
</dbReference>
<feature type="compositionally biased region" description="Polar residues" evidence="1">
    <location>
        <begin position="1200"/>
        <end position="1219"/>
    </location>
</feature>
<sequence length="2368" mass="254776">MAPAGTVGDEGRCIGCIGRGWQGCPTAAMPWARWASLLLFVAVMAALQMPVRAMEDSTQQPDQSMAPTESPTWTSQGTKSSFTDSGVLDTIGKVLENSTLYNIFLLLSSKNTKNYITPASVVQENVSVLSGEYNSSVELSTVSTSQFSDQGDTNSGQNNTSILTYLFPFYSSTPTQSPFSSHSISPTVLKENPASSNLGDFPSSSFPSPLPLLSTSLSSSPRFTAGFSDDTMSTTTVPYTNRVTLGSTSKMTSPGSAATGSLLLMPNTSIFDVFRDLLSSEGTTTAQTPSSVASEGLLTRITTIRQGESNIQTELSSAAATLLQHTNATELPNTLSAENSTSQHFMVLESLFSTIKDQSIRPNDILTTTDVSLNTGDGILSVSTDSLSTSHLEYNQTQTSSLILTGSTVPTNELISKRTNVTDITEEALTSSKATTEMNMNRPYTDLSPSTLSFTADTHVLSPTDHAPTVINSSDESAHMESPSTTVFGSNALTTINKNNNPDSSNPVSDSPASTGAQETNSLHSQQTDKESMSTSNNIELSTVFPTLSDSAPSTKEDRSEQSASTISSFTPGIGQVFTSPNRNSISYLYLTTLEVIPTFKTVWSSAANPYTSLPEEQSSTSISSQTEQPRTSDLLSSTGSTSQFVSGITGGLEVSSKDVLDTSPPALYSFSSLSSQQSDASQISMTTGTSLPYTTPTMLPTFDTKTDKEQTSQIPDTSIYSSTIIPYMSEGITLSSSTHNDQTTTLNPQQSENTTPHSGDLNTPSNSGTDSSTSKVTFSESMSLSEVTTQHSTNTSPQATASSTIIDIKTDMSDITQSVVSKASTLLDSDTTTITPYSSGDSTVLQSTVEEPLHTFSNTPFNHTTSSGTVQSDLSGVTTQLQSANASGTPLWDVSTEVVSSTHSPYTDIETRGTMVYPTTKILETSNFTAQSSTSIADMESGSVTTITSEISNQSYVPSSITSNPLSTLTSDLENVTVSVSSTAYVASEFTGSKAFISALTGQFTDHPSPSTPTSQKTSETNSTSPMSTYNLSTENSSTTSSFFQTVAHETEVPSKQPTPTEMSSALTSLGTFTTQEHFKSTAAEYSKSSTVISTHVSTSPAITSEMSLSTGSSTKGEASVTFPTTNHLSSNSISSTHSSAIPYTVYPTNISNSVFTVLSTVPTGESSAVSLTEHVTRKSSSTSTVSTSQMSSVHETPKVSTTNMFNSTTLQSTEGSAPTTTTPTTTVLPEKSSTAQKSTLTPTSVFLPTKISDTTITPLIATTHTSTTVRTASPASNATSVSVTKPAAVPTIKSELTSATITTQSVTPSPSLISTFEPSTVPTTPLALECKLSPQSMLKTVLTLPQWVPDQDMESVVENMKVVLMDTLYQALKLPIQVLVNQSSIMIATDQKFKNVTVGYFVLVNVSVYIPSTITDIIAASSSYVANLMLQIPNLLSVPVPAAPWDPVPDYIYRLKTVLKLMTTAGSIYTCSYVQGMEQRLQVAYDKAEVLTTYRSSNLTVQILSTSQTGQFLTLIYVVKNGSFFLNGTTSSSLLNALSGEVVGYYLGDPPSIIAEPLYYPSIDISDSTRDYWVNTVIVGVASDFLGINNQSFARLMEGRLAQLFQNSGQQSRRFKRATTVGSYTVQMVQMQRVDGSNNPAELTYYAEYNKIPILGTVAAKQLSTIDPQTMALTLGYIVRVQADPVVKNPPNNLWIIAAVLAPIAVVTVIIIIITAVLCRKNKSDFKSDNMSNVPPRTKPVQGFDYAKQHLGQQGGDEEALPVTQETVVPSLNLSQERDSTQDGSTEKMLKSENRKSRSPCENGSVISNESEEASSDRSTPQKALPQLRLTKEEACKRNGLTKQKRKIVPVSDEEEGNMHFDKNTKMMVDPFDSSSGSVQLISIKPMTVPPSHLVSERNQELAAINGEVNKALKQKSDIEHYRNKLRLKAKRKGYYDFPPILDSRSLTERKKKIYEKTQLEIDNVLDADTDTSSPFAEPKNRQPSIKNHPYRSRQSLNSPSPGETEMDLLVTRERPRRGIRNSGYDTEPEMIEETNIDRVKQARTFIKSRQGKGHSETSTLSSQPSIDEVRQQMHMLLEEAFSLASAGHGAPKRQQDPYASAQHLPYSEVVTSAPGTMSRPRVQWVPTYGPEMYQYSLPRPTYRFSQLPEMVMGSPPPPIPPRTGPVAVTSLQRSAADTANKSSRVAEPSGSEQGPGEHGGFPPVSRAPVTVAQADQSVSNYTGNSVPAVFAIPGNRSGYSGYYIPQPPSSYRNQAWMSYSGDNELPGQWADSVPLPGYIEAYPRSRFPQNSPSRLPRQFNQSVNVHTSLEHTAGPSIGASQQSLADTDTPDTSITNLSTAALVKAIREEVAKLAKKQTDMFEFQV</sequence>
<feature type="region of interest" description="Disordered" evidence="1">
    <location>
        <begin position="1968"/>
        <end position="2039"/>
    </location>
</feature>
<feature type="region of interest" description="Disordered" evidence="1">
    <location>
        <begin position="1174"/>
        <end position="1241"/>
    </location>
</feature>
<feature type="compositionally biased region" description="Polar residues" evidence="1">
    <location>
        <begin position="2321"/>
        <end position="2334"/>
    </location>
</feature>
<feature type="compositionally biased region" description="Polar residues" evidence="1">
    <location>
        <begin position="482"/>
        <end position="496"/>
    </location>
</feature>
<feature type="domain" description="4Fe-4S ferredoxin-type" evidence="3">
    <location>
        <begin position="3"/>
        <end position="34"/>
    </location>
</feature>
<feature type="compositionally biased region" description="Low complexity" evidence="1">
    <location>
        <begin position="1009"/>
        <end position="1022"/>
    </location>
</feature>
<feature type="region of interest" description="Disordered" evidence="1">
    <location>
        <begin position="1770"/>
        <end position="1855"/>
    </location>
</feature>
<feature type="region of interest" description="Disordered" evidence="1">
    <location>
        <begin position="1006"/>
        <end position="1038"/>
    </location>
</feature>
<reference evidence="4" key="1">
    <citation type="journal article" date="2010" name="Science">
        <title>The genome of the Western clawed frog Xenopus tropicalis.</title>
        <authorList>
            <person name="Hellsten U."/>
            <person name="Harland R.M."/>
            <person name="Gilchrist M.J."/>
            <person name="Hendrix D."/>
            <person name="Jurka J."/>
            <person name="Kapitonov V."/>
            <person name="Ovcharenko I."/>
            <person name="Putnam N.H."/>
            <person name="Shu S."/>
            <person name="Taher L."/>
            <person name="Blitz I.L."/>
            <person name="Blumberg B."/>
            <person name="Dichmann D.S."/>
            <person name="Dubchak I."/>
            <person name="Amaya E."/>
            <person name="Detter J.C."/>
            <person name="Fletcher R."/>
            <person name="Gerhard D.S."/>
            <person name="Goodstein D."/>
            <person name="Graves T."/>
            <person name="Grigoriev I.V."/>
            <person name="Grimwood J."/>
            <person name="Kawashima T."/>
            <person name="Lindquist E."/>
            <person name="Lucas S.M."/>
            <person name="Mead P.E."/>
            <person name="Mitros T."/>
            <person name="Ogino H."/>
            <person name="Ohta Y."/>
            <person name="Poliakov A.V."/>
            <person name="Pollet N."/>
            <person name="Robert J."/>
            <person name="Salamov A."/>
            <person name="Sater A.K."/>
            <person name="Schmutz J."/>
            <person name="Terry A."/>
            <person name="Vize P.D."/>
            <person name="Warren W.C."/>
            <person name="Wells D."/>
            <person name="Wills A."/>
            <person name="Wilson R.K."/>
            <person name="Zimmerman L.B."/>
            <person name="Zorn A.M."/>
            <person name="Grainger R."/>
            <person name="Grammer T."/>
            <person name="Khokha M.K."/>
            <person name="Richardson P.M."/>
            <person name="Rokhsar D.S."/>
        </authorList>
    </citation>
    <scope>NUCLEOTIDE SEQUENCE [LARGE SCALE GENOMIC DNA]</scope>
    <source>
        <strain evidence="4">Nigerian</strain>
    </source>
</reference>
<dbReference type="Ensembl" id="ENSXETT00000107690">
    <property type="protein sequence ID" value="ENSXETP00000106082"/>
    <property type="gene ID" value="ENSXETG00000044145"/>
</dbReference>
<dbReference type="FunCoup" id="A0A803KBM8">
    <property type="interactions" value="67"/>
</dbReference>
<dbReference type="Ensembl" id="ENSXETT00000121232">
    <property type="protein sequence ID" value="ENSXETP00000117657"/>
    <property type="gene ID" value="ENSXETG00000044145"/>
</dbReference>
<feature type="transmembrane region" description="Helical" evidence="2">
    <location>
        <begin position="1696"/>
        <end position="1720"/>
    </location>
</feature>
<feature type="region of interest" description="Disordered" evidence="1">
    <location>
        <begin position="735"/>
        <end position="802"/>
    </location>
</feature>
<feature type="compositionally biased region" description="Polar residues" evidence="1">
    <location>
        <begin position="515"/>
        <end position="526"/>
    </location>
</feature>
<dbReference type="PANTHER" id="PTHR21590:SF3">
    <property type="entry name" value="UPF0606 PROTEIN KIAA1549L"/>
    <property type="match status" value="1"/>
</dbReference>
<keyword evidence="2" id="KW-1133">Transmembrane helix</keyword>